<feature type="chain" id="PRO_5045674133" description="Flavodoxin-like domain-containing protein" evidence="1">
    <location>
        <begin position="18"/>
        <end position="169"/>
    </location>
</feature>
<dbReference type="InterPro" id="IPR008254">
    <property type="entry name" value="Flavodoxin/NO_synth"/>
</dbReference>
<evidence type="ECO:0000259" key="2">
    <source>
        <dbReference type="PROSITE" id="PS50902"/>
    </source>
</evidence>
<feature type="signal peptide" evidence="1">
    <location>
        <begin position="1"/>
        <end position="17"/>
    </location>
</feature>
<reference evidence="3 4" key="1">
    <citation type="submission" date="2024-04" db="EMBL/GenBank/DDBJ databases">
        <title>Tritrichomonas musculus Genome.</title>
        <authorList>
            <person name="Alves-Ferreira E."/>
            <person name="Grigg M."/>
            <person name="Lorenzi H."/>
            <person name="Galac M."/>
        </authorList>
    </citation>
    <scope>NUCLEOTIDE SEQUENCE [LARGE SCALE GENOMIC DNA]</scope>
    <source>
        <strain evidence="3 4">EAF2021</strain>
    </source>
</reference>
<organism evidence="3 4">
    <name type="scientific">Tritrichomonas musculus</name>
    <dbReference type="NCBI Taxonomy" id="1915356"/>
    <lineage>
        <taxon>Eukaryota</taxon>
        <taxon>Metamonada</taxon>
        <taxon>Parabasalia</taxon>
        <taxon>Tritrichomonadida</taxon>
        <taxon>Tritrichomonadidae</taxon>
        <taxon>Tritrichomonas</taxon>
    </lineage>
</organism>
<dbReference type="PROSITE" id="PS50902">
    <property type="entry name" value="FLAVODOXIN_LIKE"/>
    <property type="match status" value="1"/>
</dbReference>
<proteinExistence type="predicted"/>
<dbReference type="Proteomes" id="UP001470230">
    <property type="component" value="Unassembled WGS sequence"/>
</dbReference>
<protein>
    <recommendedName>
        <fullName evidence="2">Flavodoxin-like domain-containing protein</fullName>
    </recommendedName>
</protein>
<evidence type="ECO:0000256" key="1">
    <source>
        <dbReference type="SAM" id="SignalP"/>
    </source>
</evidence>
<evidence type="ECO:0000313" key="4">
    <source>
        <dbReference type="Proteomes" id="UP001470230"/>
    </source>
</evidence>
<dbReference type="Gene3D" id="3.40.50.360">
    <property type="match status" value="1"/>
</dbReference>
<dbReference type="Pfam" id="PF12682">
    <property type="entry name" value="Flavodoxin_4"/>
    <property type="match status" value="1"/>
</dbReference>
<accession>A0ABR2K715</accession>
<dbReference type="PANTHER" id="PTHR39201:SF1">
    <property type="entry name" value="FLAVODOXIN-LIKE DOMAIN-CONTAINING PROTEIN"/>
    <property type="match status" value="1"/>
</dbReference>
<keyword evidence="1" id="KW-0732">Signal</keyword>
<dbReference type="PANTHER" id="PTHR39201">
    <property type="entry name" value="EXPORTED PROTEIN-RELATED"/>
    <property type="match status" value="1"/>
</dbReference>
<feature type="domain" description="Flavodoxin-like" evidence="2">
    <location>
        <begin position="5"/>
        <end position="169"/>
    </location>
</feature>
<dbReference type="EMBL" id="JAPFFF010000007">
    <property type="protein sequence ID" value="KAK8885845.1"/>
    <property type="molecule type" value="Genomic_DNA"/>
</dbReference>
<sequence length="169" mass="18776">MLLKVLIIVFSRTGTSSKVANYIKEVTGGDIFNVTSLVDYSGVSGYLKGCYHQLAGTIPDIKEVPDVDDYDFIYIGGPTWAWKPAGPILKVLEEVDFKNKKVAPFLVSQGNYGSYFEKFKDAAKNADIVSEGAFKGAERMKESELKELVVKWATKLTKPEPAKEKQKEL</sequence>
<gene>
    <name evidence="3" type="ORF">M9Y10_041299</name>
</gene>
<dbReference type="SUPFAM" id="SSF52218">
    <property type="entry name" value="Flavoproteins"/>
    <property type="match status" value="1"/>
</dbReference>
<dbReference type="InterPro" id="IPR029039">
    <property type="entry name" value="Flavoprotein-like_sf"/>
</dbReference>
<keyword evidence="4" id="KW-1185">Reference proteome</keyword>
<evidence type="ECO:0000313" key="3">
    <source>
        <dbReference type="EMBL" id="KAK8885845.1"/>
    </source>
</evidence>
<name>A0ABR2K715_9EUKA</name>
<comment type="caution">
    <text evidence="3">The sequence shown here is derived from an EMBL/GenBank/DDBJ whole genome shotgun (WGS) entry which is preliminary data.</text>
</comment>